<dbReference type="Proteomes" id="UP001207228">
    <property type="component" value="Unassembled WGS sequence"/>
</dbReference>
<dbReference type="InterPro" id="IPR010918">
    <property type="entry name" value="PurM-like_C_dom"/>
</dbReference>
<dbReference type="SUPFAM" id="SSF56042">
    <property type="entry name" value="PurM C-terminal domain-like"/>
    <property type="match status" value="1"/>
</dbReference>
<accession>A0ABT3RE78</accession>
<feature type="domain" description="PurM-like N-terminal" evidence="2">
    <location>
        <begin position="40"/>
        <end position="151"/>
    </location>
</feature>
<comment type="similarity">
    <text evidence="1">Belongs to the HypE family.</text>
</comment>
<gene>
    <name evidence="4" type="primary">hypE</name>
    <name evidence="4" type="ORF">OO017_07245</name>
</gene>
<dbReference type="InterPro" id="IPR016188">
    <property type="entry name" value="PurM-like_N"/>
</dbReference>
<dbReference type="Pfam" id="PF00586">
    <property type="entry name" value="AIRS"/>
    <property type="match status" value="1"/>
</dbReference>
<feature type="domain" description="PurM-like C-terminal" evidence="3">
    <location>
        <begin position="164"/>
        <end position="316"/>
    </location>
</feature>
<dbReference type="InterPro" id="IPR011854">
    <property type="entry name" value="HypE"/>
</dbReference>
<evidence type="ECO:0000259" key="3">
    <source>
        <dbReference type="Pfam" id="PF02769"/>
    </source>
</evidence>
<comment type="caution">
    <text evidence="4">The sequence shown here is derived from an EMBL/GenBank/DDBJ whole genome shotgun (WGS) entry which is preliminary data.</text>
</comment>
<dbReference type="PIRSF" id="PIRSF005644">
    <property type="entry name" value="Hdrgns_mtr_HypE"/>
    <property type="match status" value="1"/>
</dbReference>
<dbReference type="RefSeq" id="WP_266051794.1">
    <property type="nucleotide sequence ID" value="NZ_JAPFQO010000003.1"/>
</dbReference>
<dbReference type="Gene3D" id="3.90.650.10">
    <property type="entry name" value="PurM-like C-terminal domain"/>
    <property type="match status" value="1"/>
</dbReference>
<dbReference type="CDD" id="cd02197">
    <property type="entry name" value="HypE"/>
    <property type="match status" value="1"/>
</dbReference>
<proteinExistence type="inferred from homology"/>
<dbReference type="EMBL" id="JAPFQO010000003">
    <property type="protein sequence ID" value="MCX2739734.1"/>
    <property type="molecule type" value="Genomic_DNA"/>
</dbReference>
<dbReference type="PANTHER" id="PTHR30303:SF0">
    <property type="entry name" value="CARBAMOYL DEHYDRATASE HYPE"/>
    <property type="match status" value="1"/>
</dbReference>
<reference evidence="4 5" key="1">
    <citation type="submission" date="2022-11" db="EMBL/GenBank/DDBJ databases">
        <title>The characterization of three novel Bacteroidetes species and genomic analysis of their roles in tidal elemental geochemical cycles.</title>
        <authorList>
            <person name="Ma K.-J."/>
        </authorList>
    </citation>
    <scope>NUCLEOTIDE SEQUENCE [LARGE SCALE GENOMIC DNA]</scope>
    <source>
        <strain evidence="4 5">M82</strain>
    </source>
</reference>
<evidence type="ECO:0000256" key="1">
    <source>
        <dbReference type="ARBA" id="ARBA00006243"/>
    </source>
</evidence>
<keyword evidence="5" id="KW-1185">Reference proteome</keyword>
<name>A0ABT3RE78_9BACT</name>
<protein>
    <submittedName>
        <fullName evidence="4">Hydrogenase expression/formation protein HypE</fullName>
    </submittedName>
</protein>
<evidence type="ECO:0000259" key="2">
    <source>
        <dbReference type="Pfam" id="PF00586"/>
    </source>
</evidence>
<dbReference type="InterPro" id="IPR036676">
    <property type="entry name" value="PurM-like_C_sf"/>
</dbReference>
<dbReference type="NCBIfam" id="TIGR02124">
    <property type="entry name" value="hypE"/>
    <property type="match status" value="1"/>
</dbReference>
<dbReference type="Gene3D" id="3.30.1330.10">
    <property type="entry name" value="PurM-like, N-terminal domain"/>
    <property type="match status" value="1"/>
</dbReference>
<sequence>MEKTTERFTIAHGSGGELTNQLLESETFEILQNEYLQKKHDGAVFELSGKLAFTTDSYVVSPLFFPGGNIGDLAVNGTVNDLAMCGARAKYLSLSFILEEGFSIDEFHTILLSIRKAADKADVLIVTGDTKVVERGKGDKIFINTSGIGQVHPNANIDAANIEIGDKILISGPVASHGMAIMSVREGLEFESQIRSDTASVQEQVMTLLDEFGQDIHFLRDPTRGGVATVLNEIARQMHLGISVDERKIPVREQVRSACEMLGIDPLYVANEGTFLVWVKAEASEMALEKLQAVLPTGQQAAVIGSVVAEHPGQVIIRTEIGGRRVVAMPSGEQLPRIC</sequence>
<organism evidence="4 5">
    <name type="scientific">Pontibacter anaerobius</name>
    <dbReference type="NCBI Taxonomy" id="2993940"/>
    <lineage>
        <taxon>Bacteria</taxon>
        <taxon>Pseudomonadati</taxon>
        <taxon>Bacteroidota</taxon>
        <taxon>Cytophagia</taxon>
        <taxon>Cytophagales</taxon>
        <taxon>Hymenobacteraceae</taxon>
        <taxon>Pontibacter</taxon>
    </lineage>
</organism>
<dbReference type="InterPro" id="IPR036921">
    <property type="entry name" value="PurM-like_N_sf"/>
</dbReference>
<dbReference type="SUPFAM" id="SSF55326">
    <property type="entry name" value="PurM N-terminal domain-like"/>
    <property type="match status" value="1"/>
</dbReference>
<dbReference type="Pfam" id="PF02769">
    <property type="entry name" value="AIRS_C"/>
    <property type="match status" value="1"/>
</dbReference>
<dbReference type="PANTHER" id="PTHR30303">
    <property type="entry name" value="HYDROGENASE ISOENZYMES FORMATION PROTEIN HYPE"/>
    <property type="match status" value="1"/>
</dbReference>
<evidence type="ECO:0000313" key="4">
    <source>
        <dbReference type="EMBL" id="MCX2739734.1"/>
    </source>
</evidence>
<evidence type="ECO:0000313" key="5">
    <source>
        <dbReference type="Proteomes" id="UP001207228"/>
    </source>
</evidence>